<comment type="caution">
    <text evidence="2">The sequence shown here is derived from an EMBL/GenBank/DDBJ whole genome shotgun (WGS) entry which is preliminary data.</text>
</comment>
<reference evidence="2 3" key="1">
    <citation type="submission" date="2017-10" db="EMBL/GenBank/DDBJ databases">
        <title>Whole genome sequencing of members of genus Pseudoxanthomonas.</title>
        <authorList>
            <person name="Kumar S."/>
            <person name="Bansal K."/>
            <person name="Kaur A."/>
            <person name="Patil P."/>
            <person name="Sharma S."/>
            <person name="Patil P.B."/>
        </authorList>
    </citation>
    <scope>NUCLEOTIDE SEQUENCE [LARGE SCALE GENOMIC DNA]</scope>
    <source>
        <strain evidence="2 3">DSM 17801</strain>
    </source>
</reference>
<evidence type="ECO:0000256" key="1">
    <source>
        <dbReference type="SAM" id="SignalP"/>
    </source>
</evidence>
<feature type="chain" id="PRO_5045830774" evidence="1">
    <location>
        <begin position="21"/>
        <end position="235"/>
    </location>
</feature>
<evidence type="ECO:0000313" key="3">
    <source>
        <dbReference type="Proteomes" id="UP000788419"/>
    </source>
</evidence>
<organism evidence="2 3">
    <name type="scientific">Pseudoxanthomonas daejeonensis</name>
    <dbReference type="NCBI Taxonomy" id="266062"/>
    <lineage>
        <taxon>Bacteria</taxon>
        <taxon>Pseudomonadati</taxon>
        <taxon>Pseudomonadota</taxon>
        <taxon>Gammaproteobacteria</taxon>
        <taxon>Lysobacterales</taxon>
        <taxon>Lysobacteraceae</taxon>
        <taxon>Pseudoxanthomonas</taxon>
    </lineage>
</organism>
<protein>
    <submittedName>
        <fullName evidence="2">Uncharacterized protein</fullName>
    </submittedName>
</protein>
<proteinExistence type="predicted"/>
<gene>
    <name evidence="2" type="ORF">CSC65_14860</name>
</gene>
<keyword evidence="3" id="KW-1185">Reference proteome</keyword>
<accession>A0ABQ6Z4K1</accession>
<dbReference type="Proteomes" id="UP000788419">
    <property type="component" value="Unassembled WGS sequence"/>
</dbReference>
<feature type="signal peptide" evidence="1">
    <location>
        <begin position="1"/>
        <end position="20"/>
    </location>
</feature>
<evidence type="ECO:0000313" key="2">
    <source>
        <dbReference type="EMBL" id="KAF1692239.1"/>
    </source>
</evidence>
<keyword evidence="1" id="KW-0732">Signal</keyword>
<name>A0ABQ6Z4K1_9GAMM</name>
<sequence length="235" mass="24233">MKPVSMLACAALLCASSAHAANPLKELQSVRGGVVVEYERAVAGDDEFARLPGTDAVVVALAEGTPDAAGRVVATAYADALRTLLPQATLAAGHAQPPAPGYLVEVGLSSGSKTVEGSEEVYASRQAGTTCKAQPDGSVVCNDVGSAPISVGTRPTAETQNTIRTVIRSYRIDAGGARTVVFEDAYSVNYLGELCRNEVAAAATVAKALGKDALSAKPLNIRLHSTPKLMQCDHK</sequence>
<dbReference type="EMBL" id="PDWN01000017">
    <property type="protein sequence ID" value="KAF1692239.1"/>
    <property type="molecule type" value="Genomic_DNA"/>
</dbReference>
<dbReference type="RefSeq" id="WP_162411390.1">
    <property type="nucleotide sequence ID" value="NZ_PDWN01000017.1"/>
</dbReference>